<evidence type="ECO:0000256" key="8">
    <source>
        <dbReference type="RuleBase" id="RU003830"/>
    </source>
</evidence>
<keyword evidence="7" id="KW-0820">tRNA-binding</keyword>
<gene>
    <name evidence="7" type="primary">rpsM</name>
    <name evidence="9" type="ORF">COS93_01255</name>
</gene>
<dbReference type="InterPro" id="IPR018269">
    <property type="entry name" value="Ribosomal_uS13_CS"/>
</dbReference>
<dbReference type="EMBL" id="PEWP01000022">
    <property type="protein sequence ID" value="PIU46948.1"/>
    <property type="molecule type" value="Genomic_DNA"/>
</dbReference>
<dbReference type="PIRSF" id="PIRSF002134">
    <property type="entry name" value="Ribosomal_S13"/>
    <property type="match status" value="1"/>
</dbReference>
<evidence type="ECO:0000313" key="9">
    <source>
        <dbReference type="EMBL" id="PIU46948.1"/>
    </source>
</evidence>
<comment type="function">
    <text evidence="7">Located at the top of the head of the 30S subunit, it contacts several helices of the 16S rRNA. In the 70S ribosome it contacts the 23S rRNA (bridge B1a) and protein L5 of the 50S subunit (bridge B1b), connecting the 2 subunits; these bridges are implicated in subunit movement. Contacts the tRNAs in the A and P-sites.</text>
</comment>
<organism evidence="9 10">
    <name type="scientific">bacterium (Candidatus Gribaldobacteria) CG07_land_8_20_14_0_80_33_18</name>
    <dbReference type="NCBI Taxonomy" id="2014272"/>
    <lineage>
        <taxon>Bacteria</taxon>
        <taxon>Candidatus Gribaldobacteria</taxon>
    </lineage>
</organism>
<dbReference type="Pfam" id="PF00416">
    <property type="entry name" value="Ribosomal_S13"/>
    <property type="match status" value="1"/>
</dbReference>
<dbReference type="PANTHER" id="PTHR10871">
    <property type="entry name" value="30S RIBOSOMAL PROTEIN S13/40S RIBOSOMAL PROTEIN S18"/>
    <property type="match status" value="1"/>
</dbReference>
<name>A0A2M6Z3G6_9BACT</name>
<protein>
    <recommendedName>
        <fullName evidence="6 7">Small ribosomal subunit protein uS13</fullName>
    </recommendedName>
</protein>
<dbReference type="GO" id="GO:0005829">
    <property type="term" value="C:cytosol"/>
    <property type="evidence" value="ECO:0007669"/>
    <property type="project" value="TreeGrafter"/>
</dbReference>
<keyword evidence="5 7" id="KW-0687">Ribonucleoprotein</keyword>
<dbReference type="Gene3D" id="4.10.910.10">
    <property type="entry name" value="30s ribosomal protein s13, domain 2"/>
    <property type="match status" value="1"/>
</dbReference>
<dbReference type="PROSITE" id="PS00646">
    <property type="entry name" value="RIBOSOMAL_S13_1"/>
    <property type="match status" value="1"/>
</dbReference>
<evidence type="ECO:0000256" key="5">
    <source>
        <dbReference type="ARBA" id="ARBA00023274"/>
    </source>
</evidence>
<sequence>MPRIIGVNIPEQKQILIALTYIYGIGRPLSKKILQMVQVNPNKRTSELTEEELNRIQKIITDNYKVEGDLRRMVIGDIKRLKIIGCWRGIRHQKGLPVRGQTTRKNSRTIRGNIRKTMTSGRRPASQPT</sequence>
<accession>A0A2M6Z3G6</accession>
<dbReference type="NCBIfam" id="TIGR03631">
    <property type="entry name" value="uS13_bact"/>
    <property type="match status" value="1"/>
</dbReference>
<comment type="similarity">
    <text evidence="1 7 8">Belongs to the universal ribosomal protein uS13 family.</text>
</comment>
<reference evidence="10" key="1">
    <citation type="submission" date="2017-09" db="EMBL/GenBank/DDBJ databases">
        <title>Depth-based differentiation of microbial function through sediment-hosted aquifers and enrichment of novel symbionts in the deep terrestrial subsurface.</title>
        <authorList>
            <person name="Probst A.J."/>
            <person name="Ladd B."/>
            <person name="Jarett J.K."/>
            <person name="Geller-Mcgrath D.E."/>
            <person name="Sieber C.M.K."/>
            <person name="Emerson J.B."/>
            <person name="Anantharaman K."/>
            <person name="Thomas B.C."/>
            <person name="Malmstrom R."/>
            <person name="Stieglmeier M."/>
            <person name="Klingl A."/>
            <person name="Woyke T."/>
            <person name="Ryan C.M."/>
            <person name="Banfield J.F."/>
        </authorList>
    </citation>
    <scope>NUCLEOTIDE SEQUENCE [LARGE SCALE GENOMIC DNA]</scope>
</reference>
<dbReference type="SUPFAM" id="SSF46946">
    <property type="entry name" value="S13-like H2TH domain"/>
    <property type="match status" value="1"/>
</dbReference>
<dbReference type="InterPro" id="IPR027437">
    <property type="entry name" value="Rbsml_uS13_C"/>
</dbReference>
<dbReference type="HAMAP" id="MF_01315">
    <property type="entry name" value="Ribosomal_uS13"/>
    <property type="match status" value="1"/>
</dbReference>
<dbReference type="InterPro" id="IPR019980">
    <property type="entry name" value="Ribosomal_uS13_bac-type"/>
</dbReference>
<dbReference type="Gene3D" id="1.10.8.50">
    <property type="match status" value="1"/>
</dbReference>
<proteinExistence type="inferred from homology"/>
<dbReference type="GO" id="GO:0000049">
    <property type="term" value="F:tRNA binding"/>
    <property type="evidence" value="ECO:0007669"/>
    <property type="project" value="UniProtKB-UniRule"/>
</dbReference>
<evidence type="ECO:0000256" key="3">
    <source>
        <dbReference type="ARBA" id="ARBA00022884"/>
    </source>
</evidence>
<dbReference type="PROSITE" id="PS50159">
    <property type="entry name" value="RIBOSOMAL_S13_2"/>
    <property type="match status" value="1"/>
</dbReference>
<dbReference type="GO" id="GO:0015935">
    <property type="term" value="C:small ribosomal subunit"/>
    <property type="evidence" value="ECO:0007669"/>
    <property type="project" value="TreeGrafter"/>
</dbReference>
<dbReference type="PANTHER" id="PTHR10871:SF1">
    <property type="entry name" value="SMALL RIBOSOMAL SUBUNIT PROTEIN US13M"/>
    <property type="match status" value="1"/>
</dbReference>
<comment type="caution">
    <text evidence="9">The sequence shown here is derived from an EMBL/GenBank/DDBJ whole genome shotgun (WGS) entry which is preliminary data.</text>
</comment>
<keyword evidence="2 7" id="KW-0699">rRNA-binding</keyword>
<dbReference type="Proteomes" id="UP000228777">
    <property type="component" value="Unassembled WGS sequence"/>
</dbReference>
<evidence type="ECO:0000256" key="4">
    <source>
        <dbReference type="ARBA" id="ARBA00022980"/>
    </source>
</evidence>
<evidence type="ECO:0000256" key="1">
    <source>
        <dbReference type="ARBA" id="ARBA00008080"/>
    </source>
</evidence>
<dbReference type="InterPro" id="IPR010979">
    <property type="entry name" value="Ribosomal_uS13-like_H2TH"/>
</dbReference>
<keyword evidence="4 7" id="KW-0689">Ribosomal protein</keyword>
<keyword evidence="3 7" id="KW-0694">RNA-binding</keyword>
<dbReference type="InterPro" id="IPR001892">
    <property type="entry name" value="Ribosomal_uS13"/>
</dbReference>
<evidence type="ECO:0000256" key="7">
    <source>
        <dbReference type="HAMAP-Rule" id="MF_01315"/>
    </source>
</evidence>
<dbReference type="GO" id="GO:0019843">
    <property type="term" value="F:rRNA binding"/>
    <property type="evidence" value="ECO:0007669"/>
    <property type="project" value="UniProtKB-UniRule"/>
</dbReference>
<comment type="subunit">
    <text evidence="7">Part of the 30S ribosomal subunit. Forms a loose heterodimer with protein S19. Forms two bridges to the 50S subunit in the 70S ribosome.</text>
</comment>
<evidence type="ECO:0000256" key="6">
    <source>
        <dbReference type="ARBA" id="ARBA00035166"/>
    </source>
</evidence>
<evidence type="ECO:0000256" key="2">
    <source>
        <dbReference type="ARBA" id="ARBA00022730"/>
    </source>
</evidence>
<dbReference type="GO" id="GO:0006412">
    <property type="term" value="P:translation"/>
    <property type="evidence" value="ECO:0007669"/>
    <property type="project" value="UniProtKB-UniRule"/>
</dbReference>
<dbReference type="AlphaFoldDB" id="A0A2M6Z3G6"/>
<evidence type="ECO:0000313" key="10">
    <source>
        <dbReference type="Proteomes" id="UP000228777"/>
    </source>
</evidence>
<dbReference type="FunFam" id="1.10.8.50:FF:000001">
    <property type="entry name" value="30S ribosomal protein S13"/>
    <property type="match status" value="1"/>
</dbReference>
<dbReference type="GO" id="GO:0003735">
    <property type="term" value="F:structural constituent of ribosome"/>
    <property type="evidence" value="ECO:0007669"/>
    <property type="project" value="InterPro"/>
</dbReference>